<feature type="compositionally biased region" description="Low complexity" evidence="1">
    <location>
        <begin position="71"/>
        <end position="83"/>
    </location>
</feature>
<evidence type="ECO:0000313" key="2">
    <source>
        <dbReference type="EMBL" id="MEQ2201470.1"/>
    </source>
</evidence>
<reference evidence="2 3" key="1">
    <citation type="submission" date="2021-06" db="EMBL/GenBank/DDBJ databases">
        <authorList>
            <person name="Palmer J.M."/>
        </authorList>
    </citation>
    <scope>NUCLEOTIDE SEQUENCE [LARGE SCALE GENOMIC DNA]</scope>
    <source>
        <strain evidence="2 3">XC_2019</strain>
        <tissue evidence="2">Muscle</tissue>
    </source>
</reference>
<evidence type="ECO:0008006" key="4">
    <source>
        <dbReference type="Google" id="ProtNLM"/>
    </source>
</evidence>
<proteinExistence type="predicted"/>
<accession>A0ABV0R034</accession>
<protein>
    <recommendedName>
        <fullName evidence="4">Secreted protein</fullName>
    </recommendedName>
</protein>
<evidence type="ECO:0000256" key="1">
    <source>
        <dbReference type="SAM" id="MobiDB-lite"/>
    </source>
</evidence>
<feature type="region of interest" description="Disordered" evidence="1">
    <location>
        <begin position="16"/>
        <end position="46"/>
    </location>
</feature>
<keyword evidence="3" id="KW-1185">Reference proteome</keyword>
<name>A0ABV0R034_9TELE</name>
<feature type="region of interest" description="Disordered" evidence="1">
    <location>
        <begin position="69"/>
        <end position="100"/>
    </location>
</feature>
<organism evidence="2 3">
    <name type="scientific">Xenoophorus captivus</name>
    <dbReference type="NCBI Taxonomy" id="1517983"/>
    <lineage>
        <taxon>Eukaryota</taxon>
        <taxon>Metazoa</taxon>
        <taxon>Chordata</taxon>
        <taxon>Craniata</taxon>
        <taxon>Vertebrata</taxon>
        <taxon>Euteleostomi</taxon>
        <taxon>Actinopterygii</taxon>
        <taxon>Neopterygii</taxon>
        <taxon>Teleostei</taxon>
        <taxon>Neoteleostei</taxon>
        <taxon>Acanthomorphata</taxon>
        <taxon>Ovalentaria</taxon>
        <taxon>Atherinomorphae</taxon>
        <taxon>Cyprinodontiformes</taxon>
        <taxon>Goodeidae</taxon>
        <taxon>Xenoophorus</taxon>
    </lineage>
</organism>
<feature type="compositionally biased region" description="Polar residues" evidence="1">
    <location>
        <begin position="89"/>
        <end position="100"/>
    </location>
</feature>
<gene>
    <name evidence="2" type="ORF">XENOCAPTIV_012909</name>
</gene>
<comment type="caution">
    <text evidence="2">The sequence shown here is derived from an EMBL/GenBank/DDBJ whole genome shotgun (WGS) entry which is preliminary data.</text>
</comment>
<sequence>MPRSCITSLCALPAAHPLNTTSTTDRQTTREGGMGEAVTERQRKKQKVCDRGGRRCKWKCWGKMSSIADANLSSPSNNSRPSNGIIKMRSSNTTGSVWGT</sequence>
<dbReference type="EMBL" id="JAHRIN010027911">
    <property type="protein sequence ID" value="MEQ2201470.1"/>
    <property type="molecule type" value="Genomic_DNA"/>
</dbReference>
<dbReference type="Proteomes" id="UP001434883">
    <property type="component" value="Unassembled WGS sequence"/>
</dbReference>
<evidence type="ECO:0000313" key="3">
    <source>
        <dbReference type="Proteomes" id="UP001434883"/>
    </source>
</evidence>